<dbReference type="PROSITE" id="PS51186">
    <property type="entry name" value="GNAT"/>
    <property type="match status" value="1"/>
</dbReference>
<dbReference type="GO" id="GO:0016747">
    <property type="term" value="F:acyltransferase activity, transferring groups other than amino-acyl groups"/>
    <property type="evidence" value="ECO:0007669"/>
    <property type="project" value="InterPro"/>
</dbReference>
<evidence type="ECO:0000256" key="3">
    <source>
        <dbReference type="ARBA" id="ARBA00022679"/>
    </source>
</evidence>
<organism evidence="11 12">
    <name type="scientific">Endobacterium cereale</name>
    <dbReference type="NCBI Taxonomy" id="2663029"/>
    <lineage>
        <taxon>Bacteria</taxon>
        <taxon>Pseudomonadati</taxon>
        <taxon>Pseudomonadota</taxon>
        <taxon>Alphaproteobacteria</taxon>
        <taxon>Hyphomicrobiales</taxon>
        <taxon>Rhizobiaceae</taxon>
        <taxon>Endobacterium</taxon>
    </lineage>
</organism>
<dbReference type="FunFam" id="3.40.250.10:FF:000015">
    <property type="entry name" value="Sulfurtransferase"/>
    <property type="match status" value="1"/>
</dbReference>
<name>A0A6A8AEB2_9HYPH</name>
<dbReference type="RefSeq" id="WP_153359184.1">
    <property type="nucleotide sequence ID" value="NZ_WIXI01000050.1"/>
</dbReference>
<dbReference type="GO" id="GO:0016784">
    <property type="term" value="F:3-mercaptopyruvate sulfurtransferase activity"/>
    <property type="evidence" value="ECO:0007669"/>
    <property type="project" value="UniProtKB-EC"/>
</dbReference>
<dbReference type="InterPro" id="IPR045078">
    <property type="entry name" value="TST/MPST-like"/>
</dbReference>
<dbReference type="PANTHER" id="PTHR11364">
    <property type="entry name" value="THIOSULFATE SULFERTANSFERASE"/>
    <property type="match status" value="1"/>
</dbReference>
<comment type="caution">
    <text evidence="11">The sequence shown here is derived from an EMBL/GenBank/DDBJ whole genome shotgun (WGS) entry which is preliminary data.</text>
</comment>
<dbReference type="CDD" id="cd01448">
    <property type="entry name" value="TST_Repeat_1"/>
    <property type="match status" value="1"/>
</dbReference>
<evidence type="ECO:0000259" key="10">
    <source>
        <dbReference type="PROSITE" id="PS51186"/>
    </source>
</evidence>
<evidence type="ECO:0000256" key="1">
    <source>
        <dbReference type="ARBA" id="ARBA00004496"/>
    </source>
</evidence>
<dbReference type="Proteomes" id="UP000435138">
    <property type="component" value="Unassembled WGS sequence"/>
</dbReference>
<feature type="domain" description="Rhodanese" evidence="9">
    <location>
        <begin position="172"/>
        <end position="280"/>
    </location>
</feature>
<dbReference type="FunFam" id="3.40.250.10:FF:000001">
    <property type="entry name" value="Sulfurtransferase"/>
    <property type="match status" value="1"/>
</dbReference>
<protein>
    <recommendedName>
        <fullName evidence="7">3-mercaptopyruvate sulfurtransferase</fullName>
        <ecNumber evidence="6">2.8.1.2</ecNumber>
    </recommendedName>
    <alternativeName>
        <fullName evidence="8">Rhodanese-like protein</fullName>
    </alternativeName>
</protein>
<dbReference type="CDD" id="cd01449">
    <property type="entry name" value="TST_Repeat_2"/>
    <property type="match status" value="1"/>
</dbReference>
<evidence type="ECO:0000256" key="2">
    <source>
        <dbReference type="ARBA" id="ARBA00022490"/>
    </source>
</evidence>
<feature type="domain" description="N-acetyltransferase" evidence="10">
    <location>
        <begin position="323"/>
        <end position="472"/>
    </location>
</feature>
<evidence type="ECO:0000313" key="11">
    <source>
        <dbReference type="EMBL" id="MQY49452.1"/>
    </source>
</evidence>
<sequence>MSGAKSRFVVSADWVEKQLGTRGFRVIDAAWYLPAHNRNGAAEYAGGHIPGAVFFDQDVIADHTTGLPHSLPSPEYFAEEIGKLGISEHDTIVVYDGPGFFSAPRVWWMLRTMGAENVYVLDGGLDGWKAENRPLETDLGEPVPTTFTPHFRQRRVTSFSEMRAVVDSRVRQVVDARGAGRFTGDEAEPRAGMRSGHMPGARSLPATSLSANGHFHDLATLKRMMDEAGIDLSQPVVTSCGSGVTAAVITLALESLGHTDNSLYDGSWSEWGSRSDTNIVTGPAEPIERKESQPLKAHITRLEMTAAPKNSLPIPANIQTALMSVQDMPLSYYRYLYRQVGKRWHWYERLRMSDAELSEILNSSKVSVTVLYVNGAPAGFFELNKLNDDLVELSYFGLFERAIGMGIGKWFLLQALYAAWQDNPKKVTVNTNTLDHPRALQLYQMMGFSPVGTSEAWVPPMSDAELLMALDR</sequence>
<comment type="subcellular location">
    <subcellularLocation>
        <location evidence="1">Cytoplasm</location>
    </subcellularLocation>
</comment>
<comment type="catalytic activity">
    <reaction evidence="5">
        <text>2-oxo-3-sulfanylpropanoate + [thioredoxin]-dithiol = [thioredoxin]-disulfide + hydrogen sulfide + pyruvate + H(+)</text>
        <dbReference type="Rhea" id="RHEA:21740"/>
        <dbReference type="Rhea" id="RHEA-COMP:10698"/>
        <dbReference type="Rhea" id="RHEA-COMP:10700"/>
        <dbReference type="ChEBI" id="CHEBI:15361"/>
        <dbReference type="ChEBI" id="CHEBI:15378"/>
        <dbReference type="ChEBI" id="CHEBI:29919"/>
        <dbReference type="ChEBI" id="CHEBI:29950"/>
        <dbReference type="ChEBI" id="CHEBI:50058"/>
        <dbReference type="ChEBI" id="CHEBI:57678"/>
        <dbReference type="EC" id="2.8.1.2"/>
    </reaction>
    <physiologicalReaction direction="left-to-right" evidence="5">
        <dbReference type="Rhea" id="RHEA:21741"/>
    </physiologicalReaction>
</comment>
<accession>A0A6A8AEB2</accession>
<gene>
    <name evidence="11" type="primary">sseA</name>
    <name evidence="11" type="ORF">GAO09_25790</name>
</gene>
<dbReference type="NCBIfam" id="NF008557">
    <property type="entry name" value="PRK11493.1"/>
    <property type="match status" value="1"/>
</dbReference>
<dbReference type="SUPFAM" id="SSF55729">
    <property type="entry name" value="Acyl-CoA N-acyltransferases (Nat)"/>
    <property type="match status" value="1"/>
</dbReference>
<dbReference type="InterPro" id="IPR001307">
    <property type="entry name" value="Thiosulphate_STrfase_CS"/>
</dbReference>
<dbReference type="Pfam" id="PF00581">
    <property type="entry name" value="Rhodanese"/>
    <property type="match status" value="2"/>
</dbReference>
<dbReference type="GO" id="GO:0005737">
    <property type="term" value="C:cytoplasm"/>
    <property type="evidence" value="ECO:0007669"/>
    <property type="project" value="UniProtKB-SubCell"/>
</dbReference>
<proteinExistence type="predicted"/>
<dbReference type="Pfam" id="PF00583">
    <property type="entry name" value="Acetyltransf_1"/>
    <property type="match status" value="1"/>
</dbReference>
<dbReference type="SMART" id="SM00450">
    <property type="entry name" value="RHOD"/>
    <property type="match status" value="2"/>
</dbReference>
<dbReference type="GO" id="GO:0004792">
    <property type="term" value="F:thiosulfate-cyanide sulfurtransferase activity"/>
    <property type="evidence" value="ECO:0007669"/>
    <property type="project" value="InterPro"/>
</dbReference>
<evidence type="ECO:0000256" key="4">
    <source>
        <dbReference type="ARBA" id="ARBA00022737"/>
    </source>
</evidence>
<evidence type="ECO:0000313" key="12">
    <source>
        <dbReference type="Proteomes" id="UP000435138"/>
    </source>
</evidence>
<dbReference type="InterPro" id="IPR016181">
    <property type="entry name" value="Acyl_CoA_acyltransferase"/>
</dbReference>
<keyword evidence="11" id="KW-0670">Pyruvate</keyword>
<reference evidence="11 12" key="1">
    <citation type="submission" date="2019-11" db="EMBL/GenBank/DDBJ databases">
        <title>Genome analysis of Rhizobacterium cereale a novel genus and species isolated from maize roots in North Spain.</title>
        <authorList>
            <person name="Menendez E."/>
            <person name="Flores-Felix J.D."/>
            <person name="Ramirez-Bahena M.-H."/>
            <person name="Igual J.M."/>
            <person name="Garcia-Fraile P."/>
            <person name="Peix A."/>
            <person name="Velazquez E."/>
        </authorList>
    </citation>
    <scope>NUCLEOTIDE SEQUENCE [LARGE SCALE GENOMIC DNA]</scope>
    <source>
        <strain evidence="11 12">RZME27</strain>
    </source>
</reference>
<keyword evidence="2" id="KW-0963">Cytoplasm</keyword>
<dbReference type="Gene3D" id="3.40.250.10">
    <property type="entry name" value="Rhodanese-like domain"/>
    <property type="match status" value="2"/>
</dbReference>
<dbReference type="PROSITE" id="PS00380">
    <property type="entry name" value="RHODANESE_1"/>
    <property type="match status" value="1"/>
</dbReference>
<dbReference type="EC" id="2.8.1.2" evidence="6"/>
<keyword evidence="3 11" id="KW-0808">Transferase</keyword>
<keyword evidence="4" id="KW-0677">Repeat</keyword>
<dbReference type="EMBL" id="WIXI01000050">
    <property type="protein sequence ID" value="MQY49452.1"/>
    <property type="molecule type" value="Genomic_DNA"/>
</dbReference>
<evidence type="ECO:0000259" key="9">
    <source>
        <dbReference type="PROSITE" id="PS50206"/>
    </source>
</evidence>
<dbReference type="InterPro" id="IPR000182">
    <property type="entry name" value="GNAT_dom"/>
</dbReference>
<dbReference type="InterPro" id="IPR001763">
    <property type="entry name" value="Rhodanese-like_dom"/>
</dbReference>
<dbReference type="PANTHER" id="PTHR11364:SF27">
    <property type="entry name" value="SULFURTRANSFERASE"/>
    <property type="match status" value="1"/>
</dbReference>
<dbReference type="AlphaFoldDB" id="A0A6A8AEB2"/>
<dbReference type="SUPFAM" id="SSF52821">
    <property type="entry name" value="Rhodanese/Cell cycle control phosphatase"/>
    <property type="match status" value="2"/>
</dbReference>
<dbReference type="Gene3D" id="3.40.630.30">
    <property type="match status" value="1"/>
</dbReference>
<dbReference type="PROSITE" id="PS50206">
    <property type="entry name" value="RHODANESE_3"/>
    <property type="match status" value="2"/>
</dbReference>
<evidence type="ECO:0000256" key="7">
    <source>
        <dbReference type="ARBA" id="ARBA00070833"/>
    </source>
</evidence>
<dbReference type="InterPro" id="IPR036873">
    <property type="entry name" value="Rhodanese-like_dom_sf"/>
</dbReference>
<evidence type="ECO:0000256" key="6">
    <source>
        <dbReference type="ARBA" id="ARBA00066832"/>
    </source>
</evidence>
<keyword evidence="12" id="KW-1185">Reference proteome</keyword>
<evidence type="ECO:0000256" key="8">
    <source>
        <dbReference type="ARBA" id="ARBA00078354"/>
    </source>
</evidence>
<feature type="domain" description="Rhodanese" evidence="9">
    <location>
        <begin position="20"/>
        <end position="137"/>
    </location>
</feature>
<evidence type="ECO:0000256" key="5">
    <source>
        <dbReference type="ARBA" id="ARBA00051793"/>
    </source>
</evidence>